<accession>A0ABD1TB61</accession>
<feature type="compositionally biased region" description="Low complexity" evidence="3">
    <location>
        <begin position="462"/>
        <end position="474"/>
    </location>
</feature>
<comment type="similarity">
    <text evidence="1 2">Belongs to the SCAR/WAVE family.</text>
</comment>
<feature type="region of interest" description="Disordered" evidence="3">
    <location>
        <begin position="1433"/>
        <end position="1485"/>
    </location>
</feature>
<dbReference type="Gene3D" id="6.10.280.150">
    <property type="match status" value="2"/>
</dbReference>
<evidence type="ECO:0000313" key="6">
    <source>
        <dbReference type="Proteomes" id="UP001604277"/>
    </source>
</evidence>
<feature type="compositionally biased region" description="Basic and acidic residues" evidence="3">
    <location>
        <begin position="286"/>
        <end position="319"/>
    </location>
</feature>
<dbReference type="PROSITE" id="PS51082">
    <property type="entry name" value="WH2"/>
    <property type="match status" value="1"/>
</dbReference>
<feature type="region of interest" description="Disordered" evidence="3">
    <location>
        <begin position="268"/>
        <end position="411"/>
    </location>
</feature>
<feature type="compositionally biased region" description="Basic and acidic residues" evidence="3">
    <location>
        <begin position="1433"/>
        <end position="1479"/>
    </location>
</feature>
<evidence type="ECO:0000259" key="4">
    <source>
        <dbReference type="PROSITE" id="PS51082"/>
    </source>
</evidence>
<evidence type="ECO:0000256" key="3">
    <source>
        <dbReference type="SAM" id="MobiDB-lite"/>
    </source>
</evidence>
<dbReference type="GO" id="GO:0005856">
    <property type="term" value="C:cytoskeleton"/>
    <property type="evidence" value="ECO:0007669"/>
    <property type="project" value="UniProtKB-SubCell"/>
</dbReference>
<feature type="compositionally biased region" description="Basic residues" evidence="3">
    <location>
        <begin position="185"/>
        <end position="196"/>
    </location>
</feature>
<dbReference type="InterPro" id="IPR003124">
    <property type="entry name" value="WH2_dom"/>
</dbReference>
<dbReference type="PANTHER" id="PTHR12902">
    <property type="entry name" value="WASP-1"/>
    <property type="match status" value="1"/>
</dbReference>
<dbReference type="EMBL" id="JBFOLJ010000009">
    <property type="protein sequence ID" value="KAL2509934.1"/>
    <property type="molecule type" value="Genomic_DNA"/>
</dbReference>
<comment type="subcellular location">
    <subcellularLocation>
        <location evidence="2">Cytoplasm</location>
        <location evidence="2">Cytoskeleton</location>
    </subcellularLocation>
</comment>
<feature type="compositionally biased region" description="Basic and acidic residues" evidence="3">
    <location>
        <begin position="360"/>
        <end position="376"/>
    </location>
</feature>
<organism evidence="5 6">
    <name type="scientific">Forsythia ovata</name>
    <dbReference type="NCBI Taxonomy" id="205694"/>
    <lineage>
        <taxon>Eukaryota</taxon>
        <taxon>Viridiplantae</taxon>
        <taxon>Streptophyta</taxon>
        <taxon>Embryophyta</taxon>
        <taxon>Tracheophyta</taxon>
        <taxon>Spermatophyta</taxon>
        <taxon>Magnoliopsida</taxon>
        <taxon>eudicotyledons</taxon>
        <taxon>Gunneridae</taxon>
        <taxon>Pentapetalae</taxon>
        <taxon>asterids</taxon>
        <taxon>lamiids</taxon>
        <taxon>Lamiales</taxon>
        <taxon>Oleaceae</taxon>
        <taxon>Forsythieae</taxon>
        <taxon>Forsythia</taxon>
    </lineage>
</organism>
<feature type="region of interest" description="Disordered" evidence="3">
    <location>
        <begin position="172"/>
        <end position="202"/>
    </location>
</feature>
<feature type="region of interest" description="Disordered" evidence="3">
    <location>
        <begin position="430"/>
        <end position="503"/>
    </location>
</feature>
<dbReference type="PANTHER" id="PTHR12902:SF1">
    <property type="entry name" value="WISKOTT-ALDRICH SYNDROME PROTEIN FAMILY MEMBER"/>
    <property type="match status" value="1"/>
</dbReference>
<proteinExistence type="inferred from homology"/>
<protein>
    <recommendedName>
        <fullName evidence="2">Protein SCAR</fullName>
    </recommendedName>
    <alternativeName>
        <fullName evidence="2">Protein WAVE</fullName>
    </alternativeName>
</protein>
<comment type="caution">
    <text evidence="5">The sequence shown here is derived from an EMBL/GenBank/DDBJ whole genome shotgun (WGS) entry which is preliminary data.</text>
</comment>
<comment type="function">
    <text evidence="2">Involved in regulation of actin and microtubule organization. Part of a WAVE complex that activates the Arp2/3 complex.</text>
</comment>
<reference evidence="6" key="1">
    <citation type="submission" date="2024-07" db="EMBL/GenBank/DDBJ databases">
        <title>Two chromosome-level genome assemblies of Korean endemic species Abeliophyllum distichum and Forsythia ovata (Oleaceae).</title>
        <authorList>
            <person name="Jang H."/>
        </authorList>
    </citation>
    <scope>NUCLEOTIDE SEQUENCE [LARGE SCALE GENOMIC DNA]</scope>
</reference>
<gene>
    <name evidence="5" type="ORF">Fot_33581</name>
</gene>
<name>A0ABD1TB61_9LAMI</name>
<dbReference type="GO" id="GO:0030036">
    <property type="term" value="P:actin cytoskeleton organization"/>
    <property type="evidence" value="ECO:0007669"/>
    <property type="project" value="UniProtKB-UniRule"/>
</dbReference>
<keyword evidence="2" id="KW-0009">Actin-binding</keyword>
<feature type="region of interest" description="Disordered" evidence="3">
    <location>
        <begin position="1166"/>
        <end position="1188"/>
    </location>
</feature>
<dbReference type="Proteomes" id="UP001604277">
    <property type="component" value="Unassembled WGS sequence"/>
</dbReference>
<dbReference type="InterPro" id="IPR028288">
    <property type="entry name" value="SCAR/WAVE_fam"/>
</dbReference>
<dbReference type="Gene3D" id="1.20.5.340">
    <property type="match status" value="1"/>
</dbReference>
<evidence type="ECO:0000313" key="5">
    <source>
        <dbReference type="EMBL" id="KAL2509934.1"/>
    </source>
</evidence>
<dbReference type="GO" id="GO:0003779">
    <property type="term" value="F:actin binding"/>
    <property type="evidence" value="ECO:0007669"/>
    <property type="project" value="UniProtKB-UniRule"/>
</dbReference>
<keyword evidence="2" id="KW-0206">Cytoskeleton</keyword>
<feature type="domain" description="WH2" evidence="4">
    <location>
        <begin position="1566"/>
        <end position="1584"/>
    </location>
</feature>
<sequence length="1628" mass="177823">MPMSRYEIRNEYSLADPELYRAADKDDPEALLEGVAMAGLVGVLRQLGDLAEFAAEIFRDLHEEVMVTAARGHGLMARVQQLEAEVPSIEKAFLSQTNHSSFFYNSGVDWHPNQKMDQNLITQGDLPRFIMDSYEECRGPPRLFLLDKFDVAGAGACLKRYTDPSFFKVEAPSSGMTSTDVQREKKTRKAKKKGPRWRNGETPEVVLPTTHAKLHQLFLEEHVENGVSNPIRRVKLKRKLNGFPFNLKSGKSYMEKLLNTSSPEHKVVREVSVRSSPLKLPTNDPNESRLEVLEVRTVSPEREGVGRERSPPSSPDREGPTLQPSIYEPNEISTDNRISEVSNPNPSYEADDSSFALHRVTSEKDIAVDEESKTEGSLDGYQSDDIASERENYVDAPSTMDSELDTDSELRGRDLVSSNIKRQLSISDANEEQLQVHSSDSQSVAASTLSDNVKNSSKREMSSLSLSDAPSMSAENSPSDRDASAEVFPSTNNPETDIIDRSSLQKIGHEDVSVFQDPKSVVSDDICVDIAEIPSHTDFGDLISSSCVADAIPTSLHLDSESFVGKGRFSESDEMSSTYNEITKEIINTEHDGTNMLTNLSCIPSIPSAALQTGYEFSPRLSAENHLIDESNGSMSENVPGVSMVSDDHYYTRDNSLGTSGEYLQRNDSDEEDPNLHVNIDDHLFMVSAENNIPSISDTEVPNFHENSMSDHSDIISNDGCIPIASEEKQIVDELDDENPNVFSDASNNFSCILEAAPKKANDGNSLDNMARTFSANDDYTCPLVDNQIGSPNLVSPNLVSPYTEENSFYLSQKDFEPNDACNIVISAKETTRNEIPVVESPKSCDSIGSRGTGIRDDGYPLDLADVESSHCSEENLDEPVTTSNGVEVGGITPCTDLIGKDAADITLSPHPTSLNEVHVQLDEMDSEADQSDAVVMATTVAGTDNDSNEDGVEECEIPPCTDLIGKDATDFTLSSDPTSQNEVHVQLDETDSEADQSGAVVMATTVAGTDNNSNEDDDSSPVDLDKLQEASTCSSGDLVQHEFKTEMKCLPYSHKESGLAKEVGQQESATSGSDSVLCCSPVDYEHPKSELLVTVPHSYLDLEVENSLDLVNAAPTQPSLEQNGLAMEQESCRQGGLINHTEDASTLHINHDAEETIIEEKIKLLPSQSDQEDFPDTGEENLEDVPQLKHVQKLDQSDPEGSSDAASKCLLVNIPNQPSVSEIPVQGSYDVNMPGYPKDPLISTLLPINLLSEANLINLEDLPPLPPLPPVQWRMGKLQHASAPGGVATQHNVGPFLSSLPMVADPNAQNPILPVSAVTREDSPFIQEYSSGNIMHSGSFSSEVPHIDHPCNTEKNSHVLGGNQLMNSSSMLPERYDEMPQDSSLTGKESVIQSRLASFSQETSVDTASTNNVGSSHEVIRALHQVAPEISSKEEVAPEIGSKEEVAPEIGSKEEVAPEISSKEKVPPEIRSKEEKVECSSSSVEANLTRPGAVEFLPQMPVLVMPSFEGENPSPTVENGIVNGSRTMKQPRPRNPLIDAVVARDKSKLRKVTERIRPEIQKVDERDSLLEQIRTKSFNLKPAVSNRPSIQGPKTNLNVAAILEKANAIRQAFVGSDEDDEDSWSDS</sequence>
<feature type="compositionally biased region" description="Acidic residues" evidence="3">
    <location>
        <begin position="1171"/>
        <end position="1184"/>
    </location>
</feature>
<evidence type="ECO:0000256" key="2">
    <source>
        <dbReference type="RuleBase" id="RU367034"/>
    </source>
</evidence>
<feature type="compositionally biased region" description="Polar residues" evidence="3">
    <location>
        <begin position="430"/>
        <end position="455"/>
    </location>
</feature>
<keyword evidence="2" id="KW-0963">Cytoplasm</keyword>
<feature type="compositionally biased region" description="Polar residues" evidence="3">
    <location>
        <begin position="331"/>
        <end position="346"/>
    </location>
</feature>
<feature type="region of interest" description="Disordered" evidence="3">
    <location>
        <begin position="838"/>
        <end position="859"/>
    </location>
</feature>
<keyword evidence="6" id="KW-1185">Reference proteome</keyword>
<evidence type="ECO:0000256" key="1">
    <source>
        <dbReference type="ARBA" id="ARBA00006993"/>
    </source>
</evidence>